<sequence>MNCTLKDRLAGRFGFNRFSTAALRRRAWRIEDLVPYLVVLGKVERMQSLMTVTQITSLETSASVSASMPVPFCSSFDREHGPLLHESFFALRQLSGHKSVDGGGGDVKCVIGIFSQFLWPILRAVFPKPGFFFSPQLARLILNHLADLNSHLLSFCALRRSAGRIEDLAPCLFGLGKVERMRQLMTVTQTSLETSASICTVQQLHFGVAGLASPLETTGIQQGFQILIRASSAWRKRSHSSKASAPRQGLLFTPTEVTEIVKSGVYQC</sequence>
<proteinExistence type="predicted"/>
<evidence type="ECO:0000313" key="2">
    <source>
        <dbReference type="Proteomes" id="UP000269721"/>
    </source>
</evidence>
<gene>
    <name evidence="1" type="ORF">BDK51DRAFT_26511</name>
</gene>
<name>A0A4P9W7Z6_9FUNG</name>
<protein>
    <submittedName>
        <fullName evidence="1">Uncharacterized protein</fullName>
    </submittedName>
</protein>
<dbReference type="Proteomes" id="UP000269721">
    <property type="component" value="Unassembled WGS sequence"/>
</dbReference>
<dbReference type="AlphaFoldDB" id="A0A4P9W7Z6"/>
<keyword evidence="2" id="KW-1185">Reference proteome</keyword>
<reference evidence="2" key="1">
    <citation type="journal article" date="2018" name="Nat. Microbiol.">
        <title>Leveraging single-cell genomics to expand the fungal tree of life.</title>
        <authorList>
            <person name="Ahrendt S.R."/>
            <person name="Quandt C.A."/>
            <person name="Ciobanu D."/>
            <person name="Clum A."/>
            <person name="Salamov A."/>
            <person name="Andreopoulos B."/>
            <person name="Cheng J.F."/>
            <person name="Woyke T."/>
            <person name="Pelin A."/>
            <person name="Henrissat B."/>
            <person name="Reynolds N.K."/>
            <person name="Benny G.L."/>
            <person name="Smith M.E."/>
            <person name="James T.Y."/>
            <person name="Grigoriev I.V."/>
        </authorList>
    </citation>
    <scope>NUCLEOTIDE SEQUENCE [LARGE SCALE GENOMIC DNA]</scope>
</reference>
<dbReference type="EMBL" id="KZ997828">
    <property type="protein sequence ID" value="RKO86900.1"/>
    <property type="molecule type" value="Genomic_DNA"/>
</dbReference>
<evidence type="ECO:0000313" key="1">
    <source>
        <dbReference type="EMBL" id="RKO86900.1"/>
    </source>
</evidence>
<accession>A0A4P9W7Z6</accession>
<organism evidence="1 2">
    <name type="scientific">Blyttiomyces helicus</name>
    <dbReference type="NCBI Taxonomy" id="388810"/>
    <lineage>
        <taxon>Eukaryota</taxon>
        <taxon>Fungi</taxon>
        <taxon>Fungi incertae sedis</taxon>
        <taxon>Chytridiomycota</taxon>
        <taxon>Chytridiomycota incertae sedis</taxon>
        <taxon>Chytridiomycetes</taxon>
        <taxon>Chytridiomycetes incertae sedis</taxon>
        <taxon>Blyttiomyces</taxon>
    </lineage>
</organism>